<protein>
    <submittedName>
        <fullName evidence="3">AAA domain</fullName>
    </submittedName>
    <submittedName>
        <fullName evidence="2">ATPase family associated domain-containing protein 33</fullName>
    </submittedName>
</protein>
<reference evidence="2" key="1">
    <citation type="submission" date="2020-04" db="EMBL/GenBank/DDBJ databases">
        <title>Hybrid Assembly of Korean Phytophthora infestans isolates.</title>
        <authorList>
            <person name="Prokchorchik M."/>
            <person name="Lee Y."/>
            <person name="Seo J."/>
            <person name="Cho J.-H."/>
            <person name="Park Y.-E."/>
            <person name="Jang D.-C."/>
            <person name="Im J.-S."/>
            <person name="Choi J.-G."/>
            <person name="Park H.-J."/>
            <person name="Lee G.-B."/>
            <person name="Lee Y.-G."/>
            <person name="Hong S.-Y."/>
            <person name="Cho K."/>
            <person name="Sohn K.H."/>
        </authorList>
    </citation>
    <scope>NUCLEOTIDE SEQUENCE</scope>
    <source>
        <strain evidence="2">KR_1_A1</strain>
        <strain evidence="3">KR_2_A2</strain>
    </source>
</reference>
<dbReference type="Proteomes" id="UP000602510">
    <property type="component" value="Unassembled WGS sequence"/>
</dbReference>
<dbReference type="Gene3D" id="3.40.50.300">
    <property type="entry name" value="P-loop containing nucleotide triphosphate hydrolases"/>
    <property type="match status" value="1"/>
</dbReference>
<dbReference type="EMBL" id="WSZM01000106">
    <property type="protein sequence ID" value="KAF4042261.1"/>
    <property type="molecule type" value="Genomic_DNA"/>
</dbReference>
<feature type="coiled-coil region" evidence="1">
    <location>
        <begin position="199"/>
        <end position="226"/>
    </location>
</feature>
<evidence type="ECO:0000313" key="2">
    <source>
        <dbReference type="EMBL" id="KAF4042261.1"/>
    </source>
</evidence>
<accession>A0A833WY98</accession>
<dbReference type="GO" id="GO:0000049">
    <property type="term" value="F:tRNA binding"/>
    <property type="evidence" value="ECO:0007669"/>
    <property type="project" value="TreeGrafter"/>
</dbReference>
<sequence>MAGRSCDAVLVLMSGLPGAGKTTLVKHLVASSTTLSRLYERISFDDLYEQMATSTVEFDPDQWKYCQQEMMVQVSRRIKELLKIPVGDTGSASQLVLLVDDNFQYRSQRKRFYQLAVEQTCGFAILFVNTPTEICRERNAGRNKKTRVPDEVFQRTEAAFEPPNGDQNLWEVNTCEFDGMGDISDAKELVNTLIQQAENKFNERRLVHLEKKMEEAQQRIDRLATQHSVLHRVDLKLRQWISAQLQDEKVLSHGTPKAQLASQLNQRRKKFLASMKRSPCEFSDLFPSEDIEQVVVSLVLRFQQQQE</sequence>
<dbReference type="PANTHER" id="PTHR20873">
    <property type="entry name" value="L-SERYL-TRNA(SEC) KINASE"/>
    <property type="match status" value="1"/>
</dbReference>
<gene>
    <name evidence="2" type="ORF">GN244_ATG05631</name>
    <name evidence="3" type="ORF">GN958_ATG12961</name>
</gene>
<proteinExistence type="predicted"/>
<evidence type="ECO:0000313" key="4">
    <source>
        <dbReference type="Proteomes" id="UP000602510"/>
    </source>
</evidence>
<evidence type="ECO:0000256" key="1">
    <source>
        <dbReference type="SAM" id="Coils"/>
    </source>
</evidence>
<dbReference type="Proteomes" id="UP000704712">
    <property type="component" value="Unassembled WGS sequence"/>
</dbReference>
<evidence type="ECO:0000313" key="3">
    <source>
        <dbReference type="EMBL" id="KAF4138008.1"/>
    </source>
</evidence>
<organism evidence="2 4">
    <name type="scientific">Phytophthora infestans</name>
    <name type="common">Potato late blight agent</name>
    <name type="synonym">Botrytis infestans</name>
    <dbReference type="NCBI Taxonomy" id="4787"/>
    <lineage>
        <taxon>Eukaryota</taxon>
        <taxon>Sar</taxon>
        <taxon>Stramenopiles</taxon>
        <taxon>Oomycota</taxon>
        <taxon>Peronosporomycetes</taxon>
        <taxon>Peronosporales</taxon>
        <taxon>Peronosporaceae</taxon>
        <taxon>Phytophthora</taxon>
    </lineage>
</organism>
<dbReference type="AlphaFoldDB" id="A0A833WY98"/>
<dbReference type="InterPro" id="IPR027417">
    <property type="entry name" value="P-loop_NTPase"/>
</dbReference>
<dbReference type="Pfam" id="PF13671">
    <property type="entry name" value="AAA_33"/>
    <property type="match status" value="1"/>
</dbReference>
<dbReference type="SUPFAM" id="SSF52540">
    <property type="entry name" value="P-loop containing nucleoside triphosphate hydrolases"/>
    <property type="match status" value="1"/>
</dbReference>
<dbReference type="GO" id="GO:0016301">
    <property type="term" value="F:kinase activity"/>
    <property type="evidence" value="ECO:0007669"/>
    <property type="project" value="TreeGrafter"/>
</dbReference>
<keyword evidence="4" id="KW-1185">Reference proteome</keyword>
<keyword evidence="1" id="KW-0175">Coiled coil</keyword>
<comment type="caution">
    <text evidence="2">The sequence shown here is derived from an EMBL/GenBank/DDBJ whole genome shotgun (WGS) entry which is preliminary data.</text>
</comment>
<dbReference type="InterPro" id="IPR052648">
    <property type="entry name" value="Ser-tRNA(Sec)_kinase"/>
</dbReference>
<dbReference type="EMBL" id="JAACNO010001745">
    <property type="protein sequence ID" value="KAF4138008.1"/>
    <property type="molecule type" value="Genomic_DNA"/>
</dbReference>
<dbReference type="PANTHER" id="PTHR20873:SF0">
    <property type="entry name" value="L-SERYL-TRNA(SEC) KINASE"/>
    <property type="match status" value="1"/>
</dbReference>
<name>A0A833WY98_PHYIN</name>